<dbReference type="RefSeq" id="WP_002431077.1">
    <property type="nucleotide sequence ID" value="NZ_BFIQ01000094.1"/>
</dbReference>
<organism evidence="1 2">
    <name type="scientific">Escherichia coli</name>
    <dbReference type="NCBI Taxonomy" id="562"/>
    <lineage>
        <taxon>Bacteria</taxon>
        <taxon>Pseudomonadati</taxon>
        <taxon>Pseudomonadota</taxon>
        <taxon>Gammaproteobacteria</taxon>
        <taxon>Enterobacterales</taxon>
        <taxon>Enterobacteriaceae</taxon>
        <taxon>Escherichia</taxon>
    </lineage>
</organism>
<comment type="caution">
    <text evidence="1">The sequence shown here is derived from an EMBL/GenBank/DDBJ whole genome shotgun (WGS) entry which is preliminary data.</text>
</comment>
<gene>
    <name evidence="1" type="ORF">C2M16_26245</name>
</gene>
<evidence type="ECO:0000313" key="2">
    <source>
        <dbReference type="Proteomes" id="UP000236598"/>
    </source>
</evidence>
<proteinExistence type="predicted"/>
<name>A0A2K1GZN6_ECOLX</name>
<evidence type="ECO:0000313" key="1">
    <source>
        <dbReference type="EMBL" id="PNY64940.1"/>
    </source>
</evidence>
<reference evidence="1 2" key="1">
    <citation type="submission" date="2018-01" db="EMBL/GenBank/DDBJ databases">
        <title>Draft Genomic Sequencing Of Potential Extraintestinal Pathogenic Escherichia coli B8S18 Isolated From Retail Chicken Skin.</title>
        <authorList>
            <person name="Xu A."/>
            <person name="Tilman S."/>
            <person name="Wisser-Parker K."/>
            <person name="Sheen S."/>
            <person name="Sommers C."/>
        </authorList>
    </citation>
    <scope>NUCLEOTIDE SEQUENCE [LARGE SCALE GENOMIC DNA]</scope>
    <source>
        <strain evidence="1 2">B8S18Com</strain>
    </source>
</reference>
<dbReference type="AlphaFoldDB" id="A0A2K1GZN6"/>
<sequence length="263" mass="30622">MTTRITFNMTSDETLRIVDEYCHTHKLSRSKVINTLLNATAPVLNDINCYYQLAGELQSRLLNGVYQRNLPHKRNVVSAEKYCLEIWENKLFTRSVLEFDSSNGVLYALKHKRHYRRDKMIGRVESRYIKDICEYQMQLSGEKTKYACFIYIERTIYNHDNPPDETPVKSAVGNAVILLAKDVIYNEYFFDLRKSFFVSVKDLMASGTKGIPETQKYPDVYCWIPLFSINSGVVITPVYKIDPRKPVTVKKPDQITVVCNYRE</sequence>
<dbReference type="EMBL" id="PPHQ01000040">
    <property type="protein sequence ID" value="PNY64940.1"/>
    <property type="molecule type" value="Genomic_DNA"/>
</dbReference>
<accession>A0A2K1GZN6</accession>
<protein>
    <submittedName>
        <fullName evidence="1">Uncharacterized protein</fullName>
    </submittedName>
</protein>
<dbReference type="InterPro" id="IPR016513">
    <property type="entry name" value="UCP007319"/>
</dbReference>
<dbReference type="Proteomes" id="UP000236598">
    <property type="component" value="Unassembled WGS sequence"/>
</dbReference>
<dbReference type="PIRSF" id="PIRSF007319">
    <property type="entry name" value="UCP007319"/>
    <property type="match status" value="1"/>
</dbReference>